<evidence type="ECO:0000256" key="3">
    <source>
        <dbReference type="ARBA" id="ARBA00022692"/>
    </source>
</evidence>
<evidence type="ECO:0000256" key="2">
    <source>
        <dbReference type="ARBA" id="ARBA00022475"/>
    </source>
</evidence>
<protein>
    <submittedName>
        <fullName evidence="8">Phage shock protein C (PspC) family protein</fullName>
    </submittedName>
</protein>
<evidence type="ECO:0000256" key="6">
    <source>
        <dbReference type="SAM" id="Phobius"/>
    </source>
</evidence>
<evidence type="ECO:0000256" key="5">
    <source>
        <dbReference type="ARBA" id="ARBA00023136"/>
    </source>
</evidence>
<reference evidence="8 9" key="1">
    <citation type="submission" date="2018-07" db="EMBL/GenBank/DDBJ databases">
        <title>Genomic Encyclopedia of Type Strains, Phase III (KMG-III): the genomes of soil and plant-associated and newly described type strains.</title>
        <authorList>
            <person name="Whitman W."/>
        </authorList>
    </citation>
    <scope>NUCLEOTIDE SEQUENCE [LARGE SCALE GENOMIC DNA]</scope>
    <source>
        <strain evidence="8 9">CECT 8333</strain>
    </source>
</reference>
<feature type="domain" description="Phage shock protein PspC N-terminal" evidence="7">
    <location>
        <begin position="2"/>
        <end position="60"/>
    </location>
</feature>
<accession>A0A369BC32</accession>
<dbReference type="RefSeq" id="WP_114497647.1">
    <property type="nucleotide sequence ID" value="NZ_QPJW01000007.1"/>
</dbReference>
<dbReference type="Pfam" id="PF04024">
    <property type="entry name" value="PspC"/>
    <property type="match status" value="1"/>
</dbReference>
<dbReference type="EMBL" id="QPJW01000007">
    <property type="protein sequence ID" value="RCX18136.1"/>
    <property type="molecule type" value="Genomic_DNA"/>
</dbReference>
<dbReference type="PANTHER" id="PTHR33885">
    <property type="entry name" value="PHAGE SHOCK PROTEIN C"/>
    <property type="match status" value="1"/>
</dbReference>
<keyword evidence="9" id="KW-1185">Reference proteome</keyword>
<comment type="subcellular location">
    <subcellularLocation>
        <location evidence="1">Cell membrane</location>
        <topology evidence="1">Single-pass membrane protein</topology>
    </subcellularLocation>
</comment>
<keyword evidence="3 6" id="KW-0812">Transmembrane</keyword>
<organism evidence="8 9">
    <name type="scientific">Fontibacillus phaseoli</name>
    <dbReference type="NCBI Taxonomy" id="1416533"/>
    <lineage>
        <taxon>Bacteria</taxon>
        <taxon>Bacillati</taxon>
        <taxon>Bacillota</taxon>
        <taxon>Bacilli</taxon>
        <taxon>Bacillales</taxon>
        <taxon>Paenibacillaceae</taxon>
        <taxon>Fontibacillus</taxon>
    </lineage>
</organism>
<keyword evidence="5 6" id="KW-0472">Membrane</keyword>
<evidence type="ECO:0000256" key="4">
    <source>
        <dbReference type="ARBA" id="ARBA00022989"/>
    </source>
</evidence>
<name>A0A369BC32_9BACL</name>
<dbReference type="InterPro" id="IPR007168">
    <property type="entry name" value="Phageshock_PspC_N"/>
</dbReference>
<proteinExistence type="predicted"/>
<comment type="caution">
    <text evidence="8">The sequence shown here is derived from an EMBL/GenBank/DDBJ whole genome shotgun (WGS) entry which is preliminary data.</text>
</comment>
<sequence>MKKLYRSATDKQISGLCSGIARWFGIDPTVVRLIAVVAALCSFGTVIALYLIASVIVPKEPIGNFGFDDHFTHY</sequence>
<keyword evidence="4 6" id="KW-1133">Transmembrane helix</keyword>
<evidence type="ECO:0000313" key="8">
    <source>
        <dbReference type="EMBL" id="RCX18136.1"/>
    </source>
</evidence>
<dbReference type="Proteomes" id="UP000253090">
    <property type="component" value="Unassembled WGS sequence"/>
</dbReference>
<evidence type="ECO:0000256" key="1">
    <source>
        <dbReference type="ARBA" id="ARBA00004162"/>
    </source>
</evidence>
<dbReference type="PANTHER" id="PTHR33885:SF3">
    <property type="entry name" value="PHAGE SHOCK PROTEIN C"/>
    <property type="match status" value="1"/>
</dbReference>
<evidence type="ECO:0000259" key="7">
    <source>
        <dbReference type="Pfam" id="PF04024"/>
    </source>
</evidence>
<dbReference type="OrthoDB" id="9815286at2"/>
<keyword evidence="2" id="KW-1003">Cell membrane</keyword>
<dbReference type="InterPro" id="IPR052027">
    <property type="entry name" value="PspC"/>
</dbReference>
<feature type="transmembrane region" description="Helical" evidence="6">
    <location>
        <begin position="33"/>
        <end position="57"/>
    </location>
</feature>
<gene>
    <name evidence="8" type="ORF">DFP94_10790</name>
</gene>
<evidence type="ECO:0000313" key="9">
    <source>
        <dbReference type="Proteomes" id="UP000253090"/>
    </source>
</evidence>
<dbReference type="AlphaFoldDB" id="A0A369BC32"/>
<dbReference type="GO" id="GO:0005886">
    <property type="term" value="C:plasma membrane"/>
    <property type="evidence" value="ECO:0007669"/>
    <property type="project" value="UniProtKB-SubCell"/>
</dbReference>